<proteinExistence type="predicted"/>
<comment type="caution">
    <text evidence="1">The sequence shown here is derived from an EMBL/GenBank/DDBJ whole genome shotgun (WGS) entry which is preliminary data.</text>
</comment>
<evidence type="ECO:0000313" key="2">
    <source>
        <dbReference type="Proteomes" id="UP001162483"/>
    </source>
</evidence>
<accession>A0ABN9ELL0</accession>
<protein>
    <submittedName>
        <fullName evidence="1">Uncharacterized protein</fullName>
    </submittedName>
</protein>
<organism evidence="1 2">
    <name type="scientific">Staurois parvus</name>
    <dbReference type="NCBI Taxonomy" id="386267"/>
    <lineage>
        <taxon>Eukaryota</taxon>
        <taxon>Metazoa</taxon>
        <taxon>Chordata</taxon>
        <taxon>Craniata</taxon>
        <taxon>Vertebrata</taxon>
        <taxon>Euteleostomi</taxon>
        <taxon>Amphibia</taxon>
        <taxon>Batrachia</taxon>
        <taxon>Anura</taxon>
        <taxon>Neobatrachia</taxon>
        <taxon>Ranoidea</taxon>
        <taxon>Ranidae</taxon>
        <taxon>Staurois</taxon>
    </lineage>
</organism>
<dbReference type="EMBL" id="CATNWA010015590">
    <property type="protein sequence ID" value="CAI9584880.1"/>
    <property type="molecule type" value="Genomic_DNA"/>
</dbReference>
<dbReference type="Proteomes" id="UP001162483">
    <property type="component" value="Unassembled WGS sequence"/>
</dbReference>
<sequence>MCRVSPHNMFYQDMREGHWKKGRIREVRINVFLHNAED</sequence>
<keyword evidence="2" id="KW-1185">Reference proteome</keyword>
<evidence type="ECO:0000313" key="1">
    <source>
        <dbReference type="EMBL" id="CAI9584880.1"/>
    </source>
</evidence>
<name>A0ABN9ELL0_9NEOB</name>
<reference evidence="1" key="1">
    <citation type="submission" date="2023-05" db="EMBL/GenBank/DDBJ databases">
        <authorList>
            <person name="Stuckert A."/>
        </authorList>
    </citation>
    <scope>NUCLEOTIDE SEQUENCE</scope>
</reference>
<gene>
    <name evidence="1" type="ORF">SPARVUS_LOCUS10095489</name>
</gene>